<dbReference type="GO" id="GO:0004672">
    <property type="term" value="F:protein kinase activity"/>
    <property type="evidence" value="ECO:0007669"/>
    <property type="project" value="InterPro"/>
</dbReference>
<feature type="region of interest" description="Disordered" evidence="1">
    <location>
        <begin position="694"/>
        <end position="779"/>
    </location>
</feature>
<dbReference type="InterPro" id="IPR011009">
    <property type="entry name" value="Kinase-like_dom_sf"/>
</dbReference>
<dbReference type="InterPro" id="IPR008266">
    <property type="entry name" value="Tyr_kinase_AS"/>
</dbReference>
<dbReference type="InterPro" id="IPR040976">
    <property type="entry name" value="Pkinase_fungal"/>
</dbReference>
<evidence type="ECO:0000313" key="3">
    <source>
        <dbReference type="EMBL" id="KAF5341254.1"/>
    </source>
</evidence>
<sequence>MASVQKHHRPIHWTRARAKSAQQPGPPDPPAPSPPRLEQPLEQPGSSTSKPPPANTARYSVEDAVRDMRVKKFKSEIMQGFGEDVHFVSEAWTQSKYHDLADQASIDRYLASEESGYRFDQYRQGRWAEMPRLPNEERELYQPIASIFARILEHLGGRLKKGGVTRKVINSHAPDSTYRHEKLKAHCPDISIVATGPSFQRENEVDEYVVGIGYSNVASVVEVKLGRELDSATFGEVEQASQMAFYCTNIFTKQPNRHFVRSMIVTEDHVRLVHHDRGGYYFSPLVNIHRDPHTFIRLVLGIGSSDEHTLGLDTTVQWTIDATTGRKISGTIEGLDAEGLATVYQINMDHSAFVRYEIKGRGTTCWHATNPKTGQEVFIKDSWRATHKTSELPYLQAGQGIDGVVQMVSFQDDCATTKDYRPEAEVSEDFEHKTKSRLIMQRYGRSIEHFTSRYQAIAALRDAIVAHRALLSKSVLHRDVAVQNILLGAENASPANRGILIDLDMATWTFKDISEQRADAGVGIRRFQSVTVLWGLLSGCPPIHDHLDDLESFFYVLCHLVLLFDEPGKRNETMDETLAGWESDVVSDVMKAKVAVFRGFCPEVSDWWGEACDKLLAGFIELLWTAMVKKVVVRINHRISPEEQRERLETVAKDFGDIWDKVVKLFDDTLASFEQEDAARSGAAAVAPATFTTPTAPIATTSPASSTAVPIIPPSETVHLSTSLKRRLEDDNTDAPPPSKRSRTSKPTAPPKPRKRARQARADALPAQPIRRSARLNRC</sequence>
<dbReference type="Proteomes" id="UP000541558">
    <property type="component" value="Unassembled WGS sequence"/>
</dbReference>
<dbReference type="OrthoDB" id="5584477at2759"/>
<dbReference type="AlphaFoldDB" id="A0A8H5CGF6"/>
<evidence type="ECO:0000259" key="2">
    <source>
        <dbReference type="Pfam" id="PF17667"/>
    </source>
</evidence>
<dbReference type="PROSITE" id="PS00109">
    <property type="entry name" value="PROTEIN_KINASE_TYR"/>
    <property type="match status" value="1"/>
</dbReference>
<keyword evidence="4" id="KW-1185">Reference proteome</keyword>
<evidence type="ECO:0000256" key="1">
    <source>
        <dbReference type="SAM" id="MobiDB-lite"/>
    </source>
</evidence>
<gene>
    <name evidence="3" type="ORF">D9611_005960</name>
</gene>
<dbReference type="Pfam" id="PF17667">
    <property type="entry name" value="Pkinase_fungal"/>
    <property type="match status" value="1"/>
</dbReference>
<feature type="compositionally biased region" description="Pro residues" evidence="1">
    <location>
        <begin position="24"/>
        <end position="37"/>
    </location>
</feature>
<evidence type="ECO:0000313" key="4">
    <source>
        <dbReference type="Proteomes" id="UP000541558"/>
    </source>
</evidence>
<feature type="domain" description="Fungal-type protein kinase" evidence="2">
    <location>
        <begin position="214"/>
        <end position="560"/>
    </location>
</feature>
<proteinExistence type="predicted"/>
<dbReference type="EMBL" id="JAACJK010000002">
    <property type="protein sequence ID" value="KAF5341254.1"/>
    <property type="molecule type" value="Genomic_DNA"/>
</dbReference>
<feature type="region of interest" description="Disordered" evidence="1">
    <location>
        <begin position="1"/>
        <end position="62"/>
    </location>
</feature>
<reference evidence="3 4" key="1">
    <citation type="journal article" date="2020" name="ISME J.">
        <title>Uncovering the hidden diversity of litter-decomposition mechanisms in mushroom-forming fungi.</title>
        <authorList>
            <person name="Floudas D."/>
            <person name="Bentzer J."/>
            <person name="Ahren D."/>
            <person name="Johansson T."/>
            <person name="Persson P."/>
            <person name="Tunlid A."/>
        </authorList>
    </citation>
    <scope>NUCLEOTIDE SEQUENCE [LARGE SCALE GENOMIC DNA]</scope>
    <source>
        <strain evidence="3 4">CBS 175.51</strain>
    </source>
</reference>
<dbReference type="PANTHER" id="PTHR38248:SF2">
    <property type="entry name" value="FUNK1 11"/>
    <property type="match status" value="1"/>
</dbReference>
<organism evidence="3 4">
    <name type="scientific">Ephemerocybe angulata</name>
    <dbReference type="NCBI Taxonomy" id="980116"/>
    <lineage>
        <taxon>Eukaryota</taxon>
        <taxon>Fungi</taxon>
        <taxon>Dikarya</taxon>
        <taxon>Basidiomycota</taxon>
        <taxon>Agaricomycotina</taxon>
        <taxon>Agaricomycetes</taxon>
        <taxon>Agaricomycetidae</taxon>
        <taxon>Agaricales</taxon>
        <taxon>Agaricineae</taxon>
        <taxon>Psathyrellaceae</taxon>
        <taxon>Ephemerocybe</taxon>
    </lineage>
</organism>
<feature type="compositionally biased region" description="Low complexity" evidence="1">
    <location>
        <begin position="694"/>
        <end position="710"/>
    </location>
</feature>
<dbReference type="Gene3D" id="1.10.510.10">
    <property type="entry name" value="Transferase(Phosphotransferase) domain 1"/>
    <property type="match status" value="1"/>
</dbReference>
<protein>
    <recommendedName>
        <fullName evidence="2">Fungal-type protein kinase domain-containing protein</fullName>
    </recommendedName>
</protein>
<comment type="caution">
    <text evidence="3">The sequence shown here is derived from an EMBL/GenBank/DDBJ whole genome shotgun (WGS) entry which is preliminary data.</text>
</comment>
<dbReference type="PANTHER" id="PTHR38248">
    <property type="entry name" value="FUNK1 6"/>
    <property type="match status" value="1"/>
</dbReference>
<name>A0A8H5CGF6_9AGAR</name>
<feature type="compositionally biased region" description="Basic residues" evidence="1">
    <location>
        <begin position="1"/>
        <end position="18"/>
    </location>
</feature>
<accession>A0A8H5CGF6</accession>
<dbReference type="SUPFAM" id="SSF56112">
    <property type="entry name" value="Protein kinase-like (PK-like)"/>
    <property type="match status" value="1"/>
</dbReference>